<dbReference type="EMBL" id="BJXJ01000044">
    <property type="protein sequence ID" value="GEM77218.1"/>
    <property type="molecule type" value="Genomic_DNA"/>
</dbReference>
<evidence type="ECO:0000313" key="1">
    <source>
        <dbReference type="EMBL" id="GEM77218.1"/>
    </source>
</evidence>
<gene>
    <name evidence="1" type="ORF">VSA01S_33300</name>
</gene>
<reference evidence="1 2" key="1">
    <citation type="submission" date="2019-07" db="EMBL/GenBank/DDBJ databases">
        <title>Whole genome shotgun sequence of Vibrio sagamiensis NBRC 104589.</title>
        <authorList>
            <person name="Hosoyama A."/>
            <person name="Uohara A."/>
            <person name="Ohji S."/>
            <person name="Ichikawa N."/>
        </authorList>
    </citation>
    <scope>NUCLEOTIDE SEQUENCE [LARGE SCALE GENOMIC DNA]</scope>
    <source>
        <strain evidence="1 2">NBRC 104589</strain>
    </source>
</reference>
<dbReference type="RefSeq" id="WP_039981882.1">
    <property type="nucleotide sequence ID" value="NZ_BAOJ01000081.1"/>
</dbReference>
<dbReference type="Proteomes" id="UP000321922">
    <property type="component" value="Unassembled WGS sequence"/>
</dbReference>
<comment type="caution">
    <text evidence="1">The sequence shown here is derived from an EMBL/GenBank/DDBJ whole genome shotgun (WGS) entry which is preliminary data.</text>
</comment>
<evidence type="ECO:0000313" key="2">
    <source>
        <dbReference type="Proteomes" id="UP000321922"/>
    </source>
</evidence>
<protein>
    <submittedName>
        <fullName evidence="1">Uncharacterized protein</fullName>
    </submittedName>
</protein>
<sequence>MHSYTIHYCYCPTHVFHKATQAFEKQTSILQIRTLDTKEEHQLFALLTTASSIDIPYHVTPLQVPQRALCPKESDRQKKVEYPLHSILSRKKVAKLLLSTEEIASYKRARRHYRRQKNAALTEKNWRQHTNRRDALKEFQRALTKHQPYYSPFVKTGQYTPYSVAR</sequence>
<keyword evidence="2" id="KW-1185">Reference proteome</keyword>
<dbReference type="AlphaFoldDB" id="A0A511QIR9"/>
<dbReference type="OrthoDB" id="9883813at2"/>
<organism evidence="1 2">
    <name type="scientific">Vibrio sagamiensis NBRC 104589</name>
    <dbReference type="NCBI Taxonomy" id="1219064"/>
    <lineage>
        <taxon>Bacteria</taxon>
        <taxon>Pseudomonadati</taxon>
        <taxon>Pseudomonadota</taxon>
        <taxon>Gammaproteobacteria</taxon>
        <taxon>Vibrionales</taxon>
        <taxon>Vibrionaceae</taxon>
        <taxon>Vibrio</taxon>
    </lineage>
</organism>
<proteinExistence type="predicted"/>
<name>A0A511QIR9_9VIBR</name>
<accession>A0A511QIR9</accession>